<evidence type="ECO:0000259" key="4">
    <source>
        <dbReference type="PROSITE" id="PS50983"/>
    </source>
</evidence>
<reference evidence="5 6" key="1">
    <citation type="submission" date="2017-10" db="EMBL/GenBank/DDBJ databases">
        <title>Sequencing the genomes of 1000 actinobacteria strains.</title>
        <authorList>
            <person name="Klenk H.-P."/>
        </authorList>
    </citation>
    <scope>NUCLEOTIDE SEQUENCE [LARGE SCALE GENOMIC DNA]</scope>
    <source>
        <strain evidence="5 6">DSM 21574</strain>
    </source>
</reference>
<dbReference type="InterPro" id="IPR050902">
    <property type="entry name" value="ABC_Transporter_SBP"/>
</dbReference>
<evidence type="ECO:0000256" key="2">
    <source>
        <dbReference type="SAM" id="MobiDB-lite"/>
    </source>
</evidence>
<gene>
    <name evidence="5" type="ORF">ATL41_1794</name>
</gene>
<proteinExistence type="inferred from homology"/>
<feature type="chain" id="PRO_5012473500" evidence="3">
    <location>
        <begin position="30"/>
        <end position="343"/>
    </location>
</feature>
<dbReference type="AlphaFoldDB" id="A0A2A9EDC3"/>
<dbReference type="Pfam" id="PF01497">
    <property type="entry name" value="Peripla_BP_2"/>
    <property type="match status" value="1"/>
</dbReference>
<keyword evidence="3" id="KW-0732">Signal</keyword>
<dbReference type="PANTHER" id="PTHR30535">
    <property type="entry name" value="VITAMIN B12-BINDING PROTEIN"/>
    <property type="match status" value="1"/>
</dbReference>
<feature type="signal peptide" evidence="3">
    <location>
        <begin position="1"/>
        <end position="29"/>
    </location>
</feature>
<dbReference type="OrthoDB" id="9797736at2"/>
<evidence type="ECO:0000256" key="1">
    <source>
        <dbReference type="ARBA" id="ARBA00008814"/>
    </source>
</evidence>
<evidence type="ECO:0000313" key="6">
    <source>
        <dbReference type="Proteomes" id="UP000221394"/>
    </source>
</evidence>
<organism evidence="5 6">
    <name type="scientific">Flavimobilis soli</name>
    <dbReference type="NCBI Taxonomy" id="442709"/>
    <lineage>
        <taxon>Bacteria</taxon>
        <taxon>Bacillati</taxon>
        <taxon>Actinomycetota</taxon>
        <taxon>Actinomycetes</taxon>
        <taxon>Micrococcales</taxon>
        <taxon>Jonesiaceae</taxon>
        <taxon>Flavimobilis</taxon>
    </lineage>
</organism>
<feature type="region of interest" description="Disordered" evidence="2">
    <location>
        <begin position="27"/>
        <end position="46"/>
    </location>
</feature>
<feature type="compositionally biased region" description="Polar residues" evidence="2">
    <location>
        <begin position="31"/>
        <end position="44"/>
    </location>
</feature>
<dbReference type="PROSITE" id="PS51257">
    <property type="entry name" value="PROKAR_LIPOPROTEIN"/>
    <property type="match status" value="1"/>
</dbReference>
<dbReference type="SUPFAM" id="SSF53807">
    <property type="entry name" value="Helical backbone' metal receptor"/>
    <property type="match status" value="1"/>
</dbReference>
<dbReference type="PROSITE" id="PS50983">
    <property type="entry name" value="FE_B12_PBP"/>
    <property type="match status" value="1"/>
</dbReference>
<comment type="caution">
    <text evidence="5">The sequence shown here is derived from an EMBL/GenBank/DDBJ whole genome shotgun (WGS) entry which is preliminary data.</text>
</comment>
<evidence type="ECO:0000313" key="5">
    <source>
        <dbReference type="EMBL" id="PFG37047.1"/>
    </source>
</evidence>
<dbReference type="RefSeq" id="WP_098458156.1">
    <property type="nucleotide sequence ID" value="NZ_PDJH01000001.1"/>
</dbReference>
<dbReference type="InterPro" id="IPR002491">
    <property type="entry name" value="ABC_transptr_periplasmic_BD"/>
</dbReference>
<dbReference type="Gene3D" id="3.40.50.1980">
    <property type="entry name" value="Nitrogenase molybdenum iron protein domain"/>
    <property type="match status" value="2"/>
</dbReference>
<comment type="similarity">
    <text evidence="1">Belongs to the bacterial solute-binding protein 8 family.</text>
</comment>
<feature type="domain" description="Fe/B12 periplasmic-binding" evidence="4">
    <location>
        <begin position="86"/>
        <end position="343"/>
    </location>
</feature>
<name>A0A2A9EDC3_9MICO</name>
<dbReference type="EMBL" id="PDJH01000001">
    <property type="protein sequence ID" value="PFG37047.1"/>
    <property type="molecule type" value="Genomic_DNA"/>
</dbReference>
<accession>A0A2A9EDC3</accession>
<protein>
    <submittedName>
        <fullName evidence="5">Iron complex transport system substrate-binding protein</fullName>
    </submittedName>
</protein>
<sequence length="343" mass="34707">MRDRTARLRAALAVIAACTLAAGCGTAGATPSTEQTATSWTPTGPRTLEALEDPVRPLPTPTPTLPTTVTSADGVEVTVTDTSRILAVDLYGTFAEIVFSLGLGDNVIGRDVASGFEEAAHLPVVTGSSHALNVESILALDPTIVLTDTSIGPPEVFDQLRAAGIPVVFLDPERTLAGIDGHIRAVAAALGVPETGEELIARTDAEIAEAHALAPEDGSGPRVAFLYVRGTAGVYLLGGPGSGADALIQAVGAEDAGTAIGLDRSFTPITSEGMINAAPDVLLVMSAGLKSVGGIDALLGIPGIGQTPAAASRTVIDASDTQLLSFGPSTAGTITRLANALYR</sequence>
<dbReference type="PANTHER" id="PTHR30535:SF4">
    <property type="entry name" value="HEMIN-BINDING PERIPLASMIC PROTEIN HMUT"/>
    <property type="match status" value="1"/>
</dbReference>
<keyword evidence="6" id="KW-1185">Reference proteome</keyword>
<evidence type="ECO:0000256" key="3">
    <source>
        <dbReference type="SAM" id="SignalP"/>
    </source>
</evidence>
<dbReference type="Proteomes" id="UP000221394">
    <property type="component" value="Unassembled WGS sequence"/>
</dbReference>